<dbReference type="InterPro" id="IPR016197">
    <property type="entry name" value="Chromo-like_dom_sf"/>
</dbReference>
<comment type="caution">
    <text evidence="1">The sequence shown here is derived from an EMBL/GenBank/DDBJ whole genome shotgun (WGS) entry which is preliminary data.</text>
</comment>
<dbReference type="AlphaFoldDB" id="A0A9Q3PB98"/>
<dbReference type="OrthoDB" id="4360000at2759"/>
<accession>A0A9Q3PB98</accession>
<dbReference type="EMBL" id="AVOT02059844">
    <property type="protein sequence ID" value="MBW0553446.1"/>
    <property type="molecule type" value="Genomic_DNA"/>
</dbReference>
<keyword evidence="2" id="KW-1185">Reference proteome</keyword>
<reference evidence="1" key="1">
    <citation type="submission" date="2021-03" db="EMBL/GenBank/DDBJ databases">
        <title>Draft genome sequence of rust myrtle Austropuccinia psidii MF-1, a brazilian biotype.</title>
        <authorList>
            <person name="Quecine M.C."/>
            <person name="Pachon D.M.R."/>
            <person name="Bonatelli M.L."/>
            <person name="Correr F.H."/>
            <person name="Franceschini L.M."/>
            <person name="Leite T.F."/>
            <person name="Margarido G.R.A."/>
            <person name="Almeida C.A."/>
            <person name="Ferrarezi J.A."/>
            <person name="Labate C.A."/>
        </authorList>
    </citation>
    <scope>NUCLEOTIDE SEQUENCE</scope>
    <source>
        <strain evidence="1">MF-1</strain>
    </source>
</reference>
<sequence>MIGKNAVEVRFTEEFYRKNPVFPVTLVKTYFQTGEDTFPSRNKIYTPQDIVEVEDPPGPVKEIIKTRKIRLNGKDQRKYLVRFKNQTAHMDKWFEEEAIPDGKLYMRKFRASRRGEQSHQ</sequence>
<organism evidence="1 2">
    <name type="scientific">Austropuccinia psidii MF-1</name>
    <dbReference type="NCBI Taxonomy" id="1389203"/>
    <lineage>
        <taxon>Eukaryota</taxon>
        <taxon>Fungi</taxon>
        <taxon>Dikarya</taxon>
        <taxon>Basidiomycota</taxon>
        <taxon>Pucciniomycotina</taxon>
        <taxon>Pucciniomycetes</taxon>
        <taxon>Pucciniales</taxon>
        <taxon>Sphaerophragmiaceae</taxon>
        <taxon>Austropuccinia</taxon>
    </lineage>
</organism>
<evidence type="ECO:0000313" key="1">
    <source>
        <dbReference type="EMBL" id="MBW0553446.1"/>
    </source>
</evidence>
<evidence type="ECO:0000313" key="2">
    <source>
        <dbReference type="Proteomes" id="UP000765509"/>
    </source>
</evidence>
<dbReference type="Proteomes" id="UP000765509">
    <property type="component" value="Unassembled WGS sequence"/>
</dbReference>
<name>A0A9Q3PB98_9BASI</name>
<proteinExistence type="predicted"/>
<evidence type="ECO:0008006" key="3">
    <source>
        <dbReference type="Google" id="ProtNLM"/>
    </source>
</evidence>
<dbReference type="SUPFAM" id="SSF54160">
    <property type="entry name" value="Chromo domain-like"/>
    <property type="match status" value="1"/>
</dbReference>
<gene>
    <name evidence="1" type="ORF">O181_093161</name>
</gene>
<protein>
    <recommendedName>
        <fullName evidence="3">Chromo domain-containing protein</fullName>
    </recommendedName>
</protein>